<keyword evidence="5 8" id="KW-0812">Transmembrane</keyword>
<evidence type="ECO:0000256" key="7">
    <source>
        <dbReference type="ARBA" id="ARBA00023136"/>
    </source>
</evidence>
<dbReference type="SUPFAM" id="SSF103473">
    <property type="entry name" value="MFS general substrate transporter"/>
    <property type="match status" value="1"/>
</dbReference>
<dbReference type="InterPro" id="IPR011701">
    <property type="entry name" value="MFS"/>
</dbReference>
<comment type="caution">
    <text evidence="10">The sequence shown here is derived from an EMBL/GenBank/DDBJ whole genome shotgun (WGS) entry which is preliminary data.</text>
</comment>
<feature type="transmembrane region" description="Helical" evidence="8">
    <location>
        <begin position="299"/>
        <end position="317"/>
    </location>
</feature>
<feature type="transmembrane region" description="Helical" evidence="8">
    <location>
        <begin position="116"/>
        <end position="137"/>
    </location>
</feature>
<evidence type="ECO:0000259" key="9">
    <source>
        <dbReference type="PROSITE" id="PS50850"/>
    </source>
</evidence>
<dbReference type="PROSITE" id="PS50850">
    <property type="entry name" value="MFS"/>
    <property type="match status" value="1"/>
</dbReference>
<dbReference type="Gene3D" id="1.20.1720.10">
    <property type="entry name" value="Multidrug resistance protein D"/>
    <property type="match status" value="1"/>
</dbReference>
<evidence type="ECO:0000256" key="8">
    <source>
        <dbReference type="RuleBase" id="RU365088"/>
    </source>
</evidence>
<dbReference type="AlphaFoldDB" id="A0A9X1XAH0"/>
<dbReference type="InterPro" id="IPR020846">
    <property type="entry name" value="MFS_dom"/>
</dbReference>
<dbReference type="InterPro" id="IPR001958">
    <property type="entry name" value="Tet-R_TetA/multi-R_MdtG-like"/>
</dbReference>
<evidence type="ECO:0000256" key="5">
    <source>
        <dbReference type="ARBA" id="ARBA00022692"/>
    </source>
</evidence>
<feature type="transmembrane region" description="Helical" evidence="8">
    <location>
        <begin position="23"/>
        <end position="40"/>
    </location>
</feature>
<reference evidence="10" key="1">
    <citation type="submission" date="2021-09" db="EMBL/GenBank/DDBJ databases">
        <title>Genome analysis of Fictibacillus sp. KIGAM418 isolated from marine sediment.</title>
        <authorList>
            <person name="Seo M.-J."/>
            <person name="Cho E.-S."/>
            <person name="Hwang C.Y."/>
        </authorList>
    </citation>
    <scope>NUCLEOTIDE SEQUENCE</scope>
    <source>
        <strain evidence="10">KIGAM418</strain>
    </source>
</reference>
<feature type="transmembrane region" description="Helical" evidence="8">
    <location>
        <begin position="149"/>
        <end position="167"/>
    </location>
</feature>
<keyword evidence="6 8" id="KW-1133">Transmembrane helix</keyword>
<feature type="transmembrane region" description="Helical" evidence="8">
    <location>
        <begin position="267"/>
        <end position="287"/>
    </location>
</feature>
<feature type="transmembrane region" description="Helical" evidence="8">
    <location>
        <begin position="60"/>
        <end position="80"/>
    </location>
</feature>
<feature type="transmembrane region" description="Helical" evidence="8">
    <location>
        <begin position="358"/>
        <end position="379"/>
    </location>
</feature>
<evidence type="ECO:0000256" key="6">
    <source>
        <dbReference type="ARBA" id="ARBA00022989"/>
    </source>
</evidence>
<dbReference type="PRINTS" id="PR01035">
    <property type="entry name" value="TCRTETA"/>
</dbReference>
<dbReference type="Proteomes" id="UP001139011">
    <property type="component" value="Unassembled WGS sequence"/>
</dbReference>
<name>A0A9X1XAH0_9BACL</name>
<evidence type="ECO:0000256" key="4">
    <source>
        <dbReference type="ARBA" id="ARBA00022475"/>
    </source>
</evidence>
<dbReference type="InterPro" id="IPR036259">
    <property type="entry name" value="MFS_trans_sf"/>
</dbReference>
<dbReference type="Pfam" id="PF07690">
    <property type="entry name" value="MFS_1"/>
    <property type="match status" value="1"/>
</dbReference>
<evidence type="ECO:0000313" key="11">
    <source>
        <dbReference type="Proteomes" id="UP001139011"/>
    </source>
</evidence>
<dbReference type="CDD" id="cd17320">
    <property type="entry name" value="MFS_MdfA_MDR_like"/>
    <property type="match status" value="1"/>
</dbReference>
<dbReference type="PANTHER" id="PTHR23502">
    <property type="entry name" value="MAJOR FACILITATOR SUPERFAMILY"/>
    <property type="match status" value="1"/>
</dbReference>
<feature type="transmembrane region" description="Helical" evidence="8">
    <location>
        <begin position="385"/>
        <end position="404"/>
    </location>
</feature>
<evidence type="ECO:0000313" key="10">
    <source>
        <dbReference type="EMBL" id="MCK6257287.1"/>
    </source>
</evidence>
<dbReference type="NCBIfam" id="TIGR00710">
    <property type="entry name" value="efflux_Bcr_CflA"/>
    <property type="match status" value="1"/>
</dbReference>
<gene>
    <name evidence="10" type="ORF">LCY76_11840</name>
</gene>
<dbReference type="PANTHER" id="PTHR23502:SF132">
    <property type="entry name" value="POLYAMINE TRANSPORTER 2-RELATED"/>
    <property type="match status" value="1"/>
</dbReference>
<protein>
    <recommendedName>
        <fullName evidence="8">Bcr/CflA family efflux transporter</fullName>
    </recommendedName>
</protein>
<dbReference type="GO" id="GO:0042910">
    <property type="term" value="F:xenobiotic transmembrane transporter activity"/>
    <property type="evidence" value="ECO:0007669"/>
    <property type="project" value="InterPro"/>
</dbReference>
<feature type="transmembrane region" description="Helical" evidence="8">
    <location>
        <begin position="323"/>
        <end position="346"/>
    </location>
</feature>
<dbReference type="FunFam" id="1.20.1720.10:FF:000005">
    <property type="entry name" value="Bcr/CflA family efflux transporter"/>
    <property type="match status" value="1"/>
</dbReference>
<dbReference type="EMBL" id="JAIWJX010000002">
    <property type="protein sequence ID" value="MCK6257287.1"/>
    <property type="molecule type" value="Genomic_DNA"/>
</dbReference>
<comment type="similarity">
    <text evidence="2 8">Belongs to the major facilitator superfamily. Bcr/CmlA family.</text>
</comment>
<keyword evidence="4 8" id="KW-1003">Cell membrane</keyword>
<feature type="domain" description="Major facilitator superfamily (MFS) profile" evidence="9">
    <location>
        <begin position="25"/>
        <end position="409"/>
    </location>
</feature>
<feature type="transmembrane region" description="Helical" evidence="8">
    <location>
        <begin position="179"/>
        <end position="199"/>
    </location>
</feature>
<dbReference type="RefSeq" id="WP_248252803.1">
    <property type="nucleotide sequence ID" value="NZ_JAIWJX010000002.1"/>
</dbReference>
<dbReference type="GO" id="GO:0005886">
    <property type="term" value="C:plasma membrane"/>
    <property type="evidence" value="ECO:0007669"/>
    <property type="project" value="UniProtKB-SubCell"/>
</dbReference>
<keyword evidence="7 8" id="KW-0472">Membrane</keyword>
<feature type="transmembrane region" description="Helical" evidence="8">
    <location>
        <begin position="92"/>
        <end position="110"/>
    </location>
</feature>
<keyword evidence="3 8" id="KW-0813">Transport</keyword>
<evidence type="ECO:0000256" key="1">
    <source>
        <dbReference type="ARBA" id="ARBA00004651"/>
    </source>
</evidence>
<proteinExistence type="inferred from homology"/>
<organism evidence="10 11">
    <name type="scientific">Fictibacillus marinisediminis</name>
    <dbReference type="NCBI Taxonomy" id="2878389"/>
    <lineage>
        <taxon>Bacteria</taxon>
        <taxon>Bacillati</taxon>
        <taxon>Bacillota</taxon>
        <taxon>Bacilli</taxon>
        <taxon>Bacillales</taxon>
        <taxon>Fictibacillaceae</taxon>
        <taxon>Fictibacillus</taxon>
    </lineage>
</organism>
<dbReference type="InterPro" id="IPR004812">
    <property type="entry name" value="Efflux_drug-R_Bcr/CmlA"/>
</dbReference>
<accession>A0A9X1XAH0</accession>
<comment type="subcellular location">
    <subcellularLocation>
        <location evidence="1 8">Cell membrane</location>
        <topology evidence="1 8">Multi-pass membrane protein</topology>
    </subcellularLocation>
</comment>
<sequence length="412" mass="43117">MNQTNPENSPYSAIQQSSTSRRLWLAIILGSMTAIGPLSIDMYLPALPNLMKELSTTASAAQLSLTACLLGIAVGQLFVGPISDRRGRKIPLQIALGLYAVSSLLCVFAPNISVLIFLRFVQGASGAGGIVISRAMVRDLFSGPDMTKFVSLLMLINGIAPILAPVAGGQLLQFTSWRGVFIVLCVLSLLMLLAAFFGLQETLSAENQTSGGIKQTLSTYKKLLSDRVFMGYAASQGFVMAAMFAYISGSPFVIQNVFGASPQAFSVFFAINGAGIIIASQIAGKLAGKVSETALLRSGLLIALGGGILMVIVSFATKSLFGLLISLFLTVSSVGIVSTASFSLAMQNQQKAAGSASALLGLLPFILGGIAAPLVGLWGSNPAGSMAFIIALCEAIAFVLYFFLTKKVKENV</sequence>
<dbReference type="GO" id="GO:1990961">
    <property type="term" value="P:xenobiotic detoxification by transmembrane export across the plasma membrane"/>
    <property type="evidence" value="ECO:0007669"/>
    <property type="project" value="InterPro"/>
</dbReference>
<feature type="transmembrane region" description="Helical" evidence="8">
    <location>
        <begin position="228"/>
        <end position="247"/>
    </location>
</feature>
<evidence type="ECO:0000256" key="2">
    <source>
        <dbReference type="ARBA" id="ARBA00006236"/>
    </source>
</evidence>
<evidence type="ECO:0000256" key="3">
    <source>
        <dbReference type="ARBA" id="ARBA00022448"/>
    </source>
</evidence>
<keyword evidence="11" id="KW-1185">Reference proteome</keyword>